<evidence type="ECO:0000313" key="3">
    <source>
        <dbReference type="Proteomes" id="UP000683360"/>
    </source>
</evidence>
<dbReference type="EMBL" id="CAJPWZ010000369">
    <property type="protein sequence ID" value="CAG2191810.1"/>
    <property type="molecule type" value="Genomic_DNA"/>
</dbReference>
<feature type="domain" description="Mutator-like transposase" evidence="1">
    <location>
        <begin position="2"/>
        <end position="69"/>
    </location>
</feature>
<comment type="caution">
    <text evidence="2">The sequence shown here is derived from an EMBL/GenBank/DDBJ whole genome shotgun (WGS) entry which is preliminary data.</text>
</comment>
<proteinExistence type="predicted"/>
<gene>
    <name evidence="2" type="ORF">MEDL_6999</name>
</gene>
<sequence>MLKKLLGNSLYEIKKKHKTLTIKVIQYLQRCFNYILAQGKGNPDMIKQSILALSGHPFGQHQSCNNSWCRFLDNPNEKFSSLPHGKPLSDGALQNALTSVFTTYAENAGKLSSLGSTQPNESFNRIVASKAPKQQHYSSSGSLNYRIAACVAQKNEGNRMKFKTVNKNMSVSPGYFTLRLAVLRDIQHRKRKAIANTYRFKQRRRNLKSTRHQKLATREVRKVSLILLALVWKTTFQMTLKKFQVLHCNLHTKLLNGPLQLIKFSSTLKQQA</sequence>
<keyword evidence="3" id="KW-1185">Reference proteome</keyword>
<evidence type="ECO:0000259" key="1">
    <source>
        <dbReference type="Pfam" id="PF20700"/>
    </source>
</evidence>
<accession>A0A8S3Q707</accession>
<evidence type="ECO:0000313" key="2">
    <source>
        <dbReference type="EMBL" id="CAG2191810.1"/>
    </source>
</evidence>
<dbReference type="OrthoDB" id="6119199at2759"/>
<organism evidence="2 3">
    <name type="scientific">Mytilus edulis</name>
    <name type="common">Blue mussel</name>
    <dbReference type="NCBI Taxonomy" id="6550"/>
    <lineage>
        <taxon>Eukaryota</taxon>
        <taxon>Metazoa</taxon>
        <taxon>Spiralia</taxon>
        <taxon>Lophotrochozoa</taxon>
        <taxon>Mollusca</taxon>
        <taxon>Bivalvia</taxon>
        <taxon>Autobranchia</taxon>
        <taxon>Pteriomorphia</taxon>
        <taxon>Mytilida</taxon>
        <taxon>Mytiloidea</taxon>
        <taxon>Mytilidae</taxon>
        <taxon>Mytilinae</taxon>
        <taxon>Mytilus</taxon>
    </lineage>
</organism>
<dbReference type="Pfam" id="PF20700">
    <property type="entry name" value="Mutator"/>
    <property type="match status" value="1"/>
</dbReference>
<dbReference type="InterPro" id="IPR049012">
    <property type="entry name" value="Mutator_transp_dom"/>
</dbReference>
<reference evidence="2" key="1">
    <citation type="submission" date="2021-03" db="EMBL/GenBank/DDBJ databases">
        <authorList>
            <person name="Bekaert M."/>
        </authorList>
    </citation>
    <scope>NUCLEOTIDE SEQUENCE</scope>
</reference>
<name>A0A8S3Q707_MYTED</name>
<dbReference type="AlphaFoldDB" id="A0A8S3Q707"/>
<dbReference type="Proteomes" id="UP000683360">
    <property type="component" value="Unassembled WGS sequence"/>
</dbReference>
<protein>
    <recommendedName>
        <fullName evidence="1">Mutator-like transposase domain-containing protein</fullName>
    </recommendedName>
</protein>